<dbReference type="GO" id="GO:0008233">
    <property type="term" value="F:peptidase activity"/>
    <property type="evidence" value="ECO:0007669"/>
    <property type="project" value="UniProtKB-KW"/>
</dbReference>
<gene>
    <name evidence="1" type="ORF">SAMN05421512_10933</name>
</gene>
<dbReference type="NCBIfam" id="TIGR02281">
    <property type="entry name" value="clan_AA_DTGA"/>
    <property type="match status" value="1"/>
</dbReference>
<dbReference type="OrthoDB" id="7595324at2"/>
<evidence type="ECO:0000313" key="2">
    <source>
        <dbReference type="Proteomes" id="UP000219331"/>
    </source>
</evidence>
<dbReference type="Gene3D" id="2.40.70.10">
    <property type="entry name" value="Acid Proteases"/>
    <property type="match status" value="1"/>
</dbReference>
<evidence type="ECO:0000313" key="1">
    <source>
        <dbReference type="EMBL" id="SOC17610.1"/>
    </source>
</evidence>
<proteinExistence type="predicted"/>
<dbReference type="CDD" id="cd05483">
    <property type="entry name" value="retropepsin_like_bacteria"/>
    <property type="match status" value="1"/>
</dbReference>
<dbReference type="InterPro" id="IPR034122">
    <property type="entry name" value="Retropepsin-like_bacterial"/>
</dbReference>
<accession>A0A285T845</accession>
<dbReference type="Pfam" id="PF13975">
    <property type="entry name" value="gag-asp_proteas"/>
    <property type="match status" value="1"/>
</dbReference>
<sequence length="170" mass="18009">MARYLMIAVIAVVAAAFAPDFLRDYLAQAPVVAAARQEAPEPEPSSGPRTLVLKAGRNGHYEVSAHINGRPVHSLIDTGASTLALPSEVASLSGIRPSRADYVVKVRTANGIALAAPVTLRELRLGSIRLKNVEALVMPEGALELPLIGMSVLGRLAKVDIRSGTMRLIQ</sequence>
<keyword evidence="1" id="KW-0378">Hydrolase</keyword>
<name>A0A285T845_9HYPH</name>
<protein>
    <submittedName>
        <fullName evidence="1">Aspartyl protease family protein</fullName>
    </submittedName>
</protein>
<dbReference type="AlphaFoldDB" id="A0A285T845"/>
<keyword evidence="1" id="KW-0645">Protease</keyword>
<dbReference type="Proteomes" id="UP000219331">
    <property type="component" value="Unassembled WGS sequence"/>
</dbReference>
<reference evidence="1 2" key="1">
    <citation type="submission" date="2017-08" db="EMBL/GenBank/DDBJ databases">
        <authorList>
            <person name="de Groot N.N."/>
        </authorList>
    </citation>
    <scope>NUCLEOTIDE SEQUENCE [LARGE SCALE GENOMIC DNA]</scope>
    <source>
        <strain evidence="1 2">USBA 352</strain>
    </source>
</reference>
<organism evidence="1 2">
    <name type="scientific">Stappia indica</name>
    <dbReference type="NCBI Taxonomy" id="538381"/>
    <lineage>
        <taxon>Bacteria</taxon>
        <taxon>Pseudomonadati</taxon>
        <taxon>Pseudomonadota</taxon>
        <taxon>Alphaproteobacteria</taxon>
        <taxon>Hyphomicrobiales</taxon>
        <taxon>Stappiaceae</taxon>
        <taxon>Stappia</taxon>
    </lineage>
</organism>
<dbReference type="GO" id="GO:0006508">
    <property type="term" value="P:proteolysis"/>
    <property type="evidence" value="ECO:0007669"/>
    <property type="project" value="UniProtKB-KW"/>
</dbReference>
<dbReference type="EMBL" id="OBML01000009">
    <property type="protein sequence ID" value="SOC17610.1"/>
    <property type="molecule type" value="Genomic_DNA"/>
</dbReference>
<dbReference type="RefSeq" id="WP_067220086.1">
    <property type="nucleotide sequence ID" value="NZ_JAJGNR010000002.1"/>
</dbReference>
<dbReference type="InterPro" id="IPR011969">
    <property type="entry name" value="Clan_AA_Asp_peptidase_C"/>
</dbReference>
<keyword evidence="2" id="KW-1185">Reference proteome</keyword>
<dbReference type="SUPFAM" id="SSF50630">
    <property type="entry name" value="Acid proteases"/>
    <property type="match status" value="1"/>
</dbReference>
<dbReference type="InterPro" id="IPR021109">
    <property type="entry name" value="Peptidase_aspartic_dom_sf"/>
</dbReference>
<dbReference type="STRING" id="538381.GCA_001696535_02313"/>